<dbReference type="EnsemblMetazoa" id="Aqu2.1.27164_001">
    <property type="protein sequence ID" value="Aqu2.1.27164_001"/>
    <property type="gene ID" value="Aqu2.1.27164"/>
</dbReference>
<proteinExistence type="predicted"/>
<name>A0A1X7UGS9_AMPQE</name>
<accession>A0A1X7UGS9</accession>
<feature type="domain" description="Myb/SANT-like DNA-binding" evidence="1">
    <location>
        <begin position="3"/>
        <end position="56"/>
    </location>
</feature>
<evidence type="ECO:0000313" key="2">
    <source>
        <dbReference type="EnsemblMetazoa" id="Aqu2.1.27164_001"/>
    </source>
</evidence>
<protein>
    <recommendedName>
        <fullName evidence="1">Myb/SANT-like DNA-binding domain-containing protein</fullName>
    </recommendedName>
</protein>
<sequence length="72" mass="8596">MATWSKVETMKLIEVWGEESIQSQLERCSRNKHIYEKISKKLEEAGYERTGIQCRDCHSSQEFFKIFYLETS</sequence>
<reference evidence="2" key="1">
    <citation type="submission" date="2017-05" db="UniProtKB">
        <authorList>
            <consortium name="EnsemblMetazoa"/>
        </authorList>
    </citation>
    <scope>IDENTIFICATION</scope>
</reference>
<dbReference type="STRING" id="400682.A0A1X7UGS9"/>
<organism evidence="2">
    <name type="scientific">Amphimedon queenslandica</name>
    <name type="common">Sponge</name>
    <dbReference type="NCBI Taxonomy" id="400682"/>
    <lineage>
        <taxon>Eukaryota</taxon>
        <taxon>Metazoa</taxon>
        <taxon>Porifera</taxon>
        <taxon>Demospongiae</taxon>
        <taxon>Heteroscleromorpha</taxon>
        <taxon>Haplosclerida</taxon>
        <taxon>Niphatidae</taxon>
        <taxon>Amphimedon</taxon>
    </lineage>
</organism>
<dbReference type="PANTHER" id="PTHR47595:SF1">
    <property type="entry name" value="MYB_SANT-LIKE DNA-BINDING DOMAIN-CONTAINING PROTEIN"/>
    <property type="match status" value="1"/>
</dbReference>
<dbReference type="InterPro" id="IPR044822">
    <property type="entry name" value="Myb_DNA-bind_4"/>
</dbReference>
<dbReference type="InParanoid" id="A0A1X7UGS9"/>
<dbReference type="AlphaFoldDB" id="A0A1X7UGS9"/>
<dbReference type="PANTHER" id="PTHR47595">
    <property type="entry name" value="HEAT SHOCK 70 KDA PROTEIN 14"/>
    <property type="match status" value="1"/>
</dbReference>
<dbReference type="OrthoDB" id="691673at2759"/>
<dbReference type="FunFam" id="1.10.10.60:FF:000032">
    <property type="entry name" value="Zinc finger and SCAN domain-containing 20"/>
    <property type="match status" value="1"/>
</dbReference>
<dbReference type="Gene3D" id="1.10.10.60">
    <property type="entry name" value="Homeodomain-like"/>
    <property type="match status" value="1"/>
</dbReference>
<evidence type="ECO:0000259" key="1">
    <source>
        <dbReference type="Pfam" id="PF13837"/>
    </source>
</evidence>
<dbReference type="Pfam" id="PF13837">
    <property type="entry name" value="Myb_DNA-bind_4"/>
    <property type="match status" value="1"/>
</dbReference>